<evidence type="ECO:0000313" key="4">
    <source>
        <dbReference type="EMBL" id="TCK22445.1"/>
    </source>
</evidence>
<dbReference type="InterPro" id="IPR041664">
    <property type="entry name" value="AAA_16"/>
</dbReference>
<comment type="caution">
    <text evidence="4">The sequence shown here is derived from an EMBL/GenBank/DDBJ whole genome shotgun (WGS) entry which is preliminary data.</text>
</comment>
<accession>A0A4R1HP70</accession>
<dbReference type="InterPro" id="IPR016032">
    <property type="entry name" value="Sig_transdc_resp-reg_C-effctor"/>
</dbReference>
<dbReference type="AlphaFoldDB" id="A0A4R1HP70"/>
<dbReference type="Gene3D" id="1.25.40.10">
    <property type="entry name" value="Tetratricopeptide repeat domain"/>
    <property type="match status" value="1"/>
</dbReference>
<dbReference type="InterPro" id="IPR027417">
    <property type="entry name" value="P-loop_NTPase"/>
</dbReference>
<dbReference type="SUPFAM" id="SSF46894">
    <property type="entry name" value="C-terminal effector domain of the bipartite response regulators"/>
    <property type="match status" value="1"/>
</dbReference>
<name>A0A4R1HP70_PSEEN</name>
<feature type="domain" description="HTH luxR-type" evidence="3">
    <location>
        <begin position="839"/>
        <end position="902"/>
    </location>
</feature>
<dbReference type="Pfam" id="PF13191">
    <property type="entry name" value="AAA_16"/>
    <property type="match status" value="1"/>
</dbReference>
<dbReference type="GO" id="GO:0003677">
    <property type="term" value="F:DNA binding"/>
    <property type="evidence" value="ECO:0007669"/>
    <property type="project" value="InterPro"/>
</dbReference>
<dbReference type="RefSeq" id="WP_132431312.1">
    <property type="nucleotide sequence ID" value="NZ_SMFZ01000002.1"/>
</dbReference>
<evidence type="ECO:0000313" key="5">
    <source>
        <dbReference type="Proteomes" id="UP000295560"/>
    </source>
</evidence>
<dbReference type="PRINTS" id="PR00038">
    <property type="entry name" value="HTHLUXR"/>
</dbReference>
<dbReference type="GO" id="GO:0005737">
    <property type="term" value="C:cytoplasm"/>
    <property type="evidence" value="ECO:0007669"/>
    <property type="project" value="TreeGrafter"/>
</dbReference>
<dbReference type="GO" id="GO:0006355">
    <property type="term" value="P:regulation of DNA-templated transcription"/>
    <property type="evidence" value="ECO:0007669"/>
    <property type="project" value="InterPro"/>
</dbReference>
<gene>
    <name evidence="4" type="ORF">EV378_6448</name>
</gene>
<evidence type="ECO:0000256" key="2">
    <source>
        <dbReference type="ARBA" id="ARBA00022840"/>
    </source>
</evidence>
<keyword evidence="5" id="KW-1185">Reference proteome</keyword>
<dbReference type="EMBL" id="SMFZ01000002">
    <property type="protein sequence ID" value="TCK22445.1"/>
    <property type="molecule type" value="Genomic_DNA"/>
</dbReference>
<dbReference type="Gene3D" id="1.10.10.10">
    <property type="entry name" value="Winged helix-like DNA-binding domain superfamily/Winged helix DNA-binding domain"/>
    <property type="match status" value="1"/>
</dbReference>
<proteinExistence type="predicted"/>
<organism evidence="4 5">
    <name type="scientific">Pseudonocardia endophytica</name>
    <dbReference type="NCBI Taxonomy" id="401976"/>
    <lineage>
        <taxon>Bacteria</taxon>
        <taxon>Bacillati</taxon>
        <taxon>Actinomycetota</taxon>
        <taxon>Actinomycetes</taxon>
        <taxon>Pseudonocardiales</taxon>
        <taxon>Pseudonocardiaceae</taxon>
        <taxon>Pseudonocardia</taxon>
    </lineage>
</organism>
<dbReference type="GO" id="GO:0004016">
    <property type="term" value="F:adenylate cyclase activity"/>
    <property type="evidence" value="ECO:0007669"/>
    <property type="project" value="TreeGrafter"/>
</dbReference>
<dbReference type="InterPro" id="IPR036388">
    <property type="entry name" value="WH-like_DNA-bd_sf"/>
</dbReference>
<sequence>MLLGREHEVTAIDERLARARARESSALVLRGDAGMGKTALFDHAAAAAADMRVLRAVGIESEAELPFAGLHVLLGPVVDRIDHLPDPQRNALRVALGMQTGQPGDRFLLGLAVLMLLSDAAGDGPLLCLVDDAQWMDRGSADVLLFAARRLDAEGVVLLFAARDFDGPGFPAPGIAEARLEPLPDETAARLLEDRAGDLPRETRDGIVAEAQGNVLALLEFTEAQRTGAAVTEPFRTRGVPQRSRVLRMFSEQVAALPQRTRDLLVTIAADTSGDPGVVLDAGAGLGCTAVDLEPAESGNLVVLAGGRLDFRHPMIRSAVYQEAPLQTRLRVHAELARVFGTQGNVCQRAWHLAASTTGPDDEVAAALENSAGIDGSLGGHSAAASALERAAELSREEPDRGRRLLMAAEAAVQGGHSERADGLAGRASALLTDGGSQARIAVVRARVAEQEARPVEVHGLLVDAARAVHAQVPDVAMDMLVWAAEAAWSDGSTHTVEDTWRLAGQLAPGRPEALAVLERFVTAVTRLGPGSVAEGVAAVRSLFGSGEWEPRDAATAVSGRLLLGEVREAHDLAVARERGLRDRGAIGALPLALSLHLGTALHLGRHAEARAAGTEGLQIVEDTQQSRGRSELCAGMARLAALEGDEPRCVELAGAVDTGSGGAAARARGALALLDLGAGRAESARDRLRAIVDGTVPLEGLMAVPDLVEASARLGHPKEAADALAWFEEWVDAVERPWARSLALRCRALLAESEPDRAGALYDQAVASHRDDAESPFERARTTLLQGEWTRRSRRPGAARSALRFAADTFEQLGARPWAERAATELRAAGESQAGGYRPAVGSGLTAQELAVVRLAATGMSNRAIGTQMFLSSRTVGYHLYKAFPKLGVSSRGELAALDLG</sequence>
<dbReference type="Proteomes" id="UP000295560">
    <property type="component" value="Unassembled WGS sequence"/>
</dbReference>
<evidence type="ECO:0000259" key="3">
    <source>
        <dbReference type="PROSITE" id="PS50043"/>
    </source>
</evidence>
<keyword evidence="1" id="KW-0547">Nucleotide-binding</keyword>
<protein>
    <submittedName>
        <fullName evidence="4">Regulatory LuxR family protein</fullName>
    </submittedName>
</protein>
<keyword evidence="2" id="KW-0067">ATP-binding</keyword>
<dbReference type="PANTHER" id="PTHR16305:SF35">
    <property type="entry name" value="TRANSCRIPTIONAL ACTIVATOR DOMAIN"/>
    <property type="match status" value="1"/>
</dbReference>
<evidence type="ECO:0000256" key="1">
    <source>
        <dbReference type="ARBA" id="ARBA00022741"/>
    </source>
</evidence>
<dbReference type="InterPro" id="IPR011990">
    <property type="entry name" value="TPR-like_helical_dom_sf"/>
</dbReference>
<dbReference type="SMART" id="SM00421">
    <property type="entry name" value="HTH_LUXR"/>
    <property type="match status" value="1"/>
</dbReference>
<dbReference type="SUPFAM" id="SSF52540">
    <property type="entry name" value="P-loop containing nucleoside triphosphate hydrolases"/>
    <property type="match status" value="1"/>
</dbReference>
<dbReference type="InterPro" id="IPR000792">
    <property type="entry name" value="Tscrpt_reg_LuxR_C"/>
</dbReference>
<dbReference type="PROSITE" id="PS50043">
    <property type="entry name" value="HTH_LUXR_2"/>
    <property type="match status" value="1"/>
</dbReference>
<dbReference type="OrthoDB" id="3656034at2"/>
<reference evidence="4 5" key="1">
    <citation type="submission" date="2019-03" db="EMBL/GenBank/DDBJ databases">
        <title>Sequencing the genomes of 1000 actinobacteria strains.</title>
        <authorList>
            <person name="Klenk H.-P."/>
        </authorList>
    </citation>
    <scope>NUCLEOTIDE SEQUENCE [LARGE SCALE GENOMIC DNA]</scope>
    <source>
        <strain evidence="4 5">DSM 44969</strain>
    </source>
</reference>
<dbReference type="GO" id="GO:0005524">
    <property type="term" value="F:ATP binding"/>
    <property type="evidence" value="ECO:0007669"/>
    <property type="project" value="UniProtKB-KW"/>
</dbReference>
<dbReference type="Pfam" id="PF00196">
    <property type="entry name" value="GerE"/>
    <property type="match status" value="1"/>
</dbReference>
<dbReference type="PANTHER" id="PTHR16305">
    <property type="entry name" value="TESTICULAR SOLUBLE ADENYLYL CYCLASE"/>
    <property type="match status" value="1"/>
</dbReference>
<dbReference type="CDD" id="cd06170">
    <property type="entry name" value="LuxR_C_like"/>
    <property type="match status" value="1"/>
</dbReference>